<accession>A0A420XJL7</accession>
<gene>
    <name evidence="4" type="ORF">CLV35_3847</name>
</gene>
<evidence type="ECO:0000256" key="1">
    <source>
        <dbReference type="PIRSR" id="PIRSR613078-1"/>
    </source>
</evidence>
<dbReference type="Pfam" id="PF00300">
    <property type="entry name" value="His_Phos_1"/>
    <property type="match status" value="1"/>
</dbReference>
<name>A0A420XJL7_9ACTN</name>
<dbReference type="CDD" id="cd07067">
    <property type="entry name" value="HP_PGM_like"/>
    <property type="match status" value="1"/>
</dbReference>
<evidence type="ECO:0000313" key="5">
    <source>
        <dbReference type="Proteomes" id="UP000281955"/>
    </source>
</evidence>
<feature type="binding site" evidence="2">
    <location>
        <begin position="83"/>
        <end position="86"/>
    </location>
    <ligand>
        <name>substrate</name>
    </ligand>
</feature>
<keyword evidence="5" id="KW-1185">Reference proteome</keyword>
<dbReference type="Gene3D" id="3.40.50.1240">
    <property type="entry name" value="Phosphoglycerate mutase-like"/>
    <property type="match status" value="1"/>
</dbReference>
<dbReference type="GO" id="GO:0005737">
    <property type="term" value="C:cytoplasm"/>
    <property type="evidence" value="ECO:0007669"/>
    <property type="project" value="TreeGrafter"/>
</dbReference>
<protein>
    <submittedName>
        <fullName evidence="4">Putative phosphomutase (TIGR03848 family)</fullName>
    </submittedName>
</protein>
<evidence type="ECO:0000313" key="4">
    <source>
        <dbReference type="EMBL" id="RKS67941.1"/>
    </source>
</evidence>
<feature type="binding site" evidence="2">
    <location>
        <position position="59"/>
    </location>
    <ligand>
        <name>substrate</name>
    </ligand>
</feature>
<evidence type="ECO:0000256" key="2">
    <source>
        <dbReference type="PIRSR" id="PIRSR613078-2"/>
    </source>
</evidence>
<dbReference type="EMBL" id="RBWV01000017">
    <property type="protein sequence ID" value="RKS67941.1"/>
    <property type="molecule type" value="Genomic_DNA"/>
</dbReference>
<dbReference type="NCBIfam" id="TIGR03848">
    <property type="entry name" value="MSMEG_4193"/>
    <property type="match status" value="1"/>
</dbReference>
<dbReference type="InterPro" id="IPR013078">
    <property type="entry name" value="His_Pase_superF_clade-1"/>
</dbReference>
<dbReference type="RefSeq" id="WP_121195089.1">
    <property type="nucleotide sequence ID" value="NZ_RBWV01000017.1"/>
</dbReference>
<sequence length="232" mass="24282">MSTVVLVRHGRTTANASGVLAGWSEGVGLDDTGRAQAVATGARLAGVPLAAAVVSPLQRCQETADALLAGREVPRRDDARLGECGYGDWTGKELKVLAKDPLWKVVQDHPSGMRFPGGESLLEVQTRAVTAVRETGAALPDDAVWLAVSHGDVIKAVLADALGMHLDAFQRIVVDPCSVSVVRYTSTRPFVLRMNDAGPDLSWLAPPARKRRSRRSAASSADAVVGGGSGPA</sequence>
<dbReference type="SMART" id="SM00855">
    <property type="entry name" value="PGAM"/>
    <property type="match status" value="1"/>
</dbReference>
<dbReference type="OrthoDB" id="4120859at2"/>
<evidence type="ECO:0000256" key="3">
    <source>
        <dbReference type="SAM" id="MobiDB-lite"/>
    </source>
</evidence>
<feature type="binding site" evidence="2">
    <location>
        <begin position="8"/>
        <end position="15"/>
    </location>
    <ligand>
        <name>substrate</name>
    </ligand>
</feature>
<feature type="region of interest" description="Disordered" evidence="3">
    <location>
        <begin position="204"/>
        <end position="232"/>
    </location>
</feature>
<dbReference type="InParanoid" id="A0A420XJL7"/>
<dbReference type="InterPro" id="IPR050275">
    <property type="entry name" value="PGM_Phosphatase"/>
</dbReference>
<feature type="active site" description="Proton donor/acceptor" evidence="1">
    <location>
        <position position="83"/>
    </location>
</feature>
<dbReference type="PANTHER" id="PTHR48100:SF2">
    <property type="entry name" value="CONSERVED PROTEIN"/>
    <property type="match status" value="1"/>
</dbReference>
<reference evidence="4 5" key="1">
    <citation type="submission" date="2018-10" db="EMBL/GenBank/DDBJ databases">
        <title>Genomic Encyclopedia of Archaeal and Bacterial Type Strains, Phase II (KMG-II): from individual species to whole genera.</title>
        <authorList>
            <person name="Goeker M."/>
        </authorList>
    </citation>
    <scope>NUCLEOTIDE SEQUENCE [LARGE SCALE GENOMIC DNA]</scope>
    <source>
        <strain evidence="4 5">RP-AC37</strain>
    </source>
</reference>
<proteinExistence type="predicted"/>
<dbReference type="GO" id="GO:0016791">
    <property type="term" value="F:phosphatase activity"/>
    <property type="evidence" value="ECO:0007669"/>
    <property type="project" value="TreeGrafter"/>
</dbReference>
<dbReference type="PANTHER" id="PTHR48100">
    <property type="entry name" value="BROAD-SPECIFICITY PHOSPHATASE YOR283W-RELATED"/>
    <property type="match status" value="1"/>
</dbReference>
<dbReference type="InterPro" id="IPR029033">
    <property type="entry name" value="His_PPase_superfam"/>
</dbReference>
<feature type="active site" description="Tele-phosphohistidine intermediate" evidence="1">
    <location>
        <position position="9"/>
    </location>
</feature>
<dbReference type="SUPFAM" id="SSF53254">
    <property type="entry name" value="Phosphoglycerate mutase-like"/>
    <property type="match status" value="1"/>
</dbReference>
<dbReference type="InterPro" id="IPR022492">
    <property type="entry name" value="Phosphomutase_MSMEG4193_put"/>
</dbReference>
<dbReference type="Proteomes" id="UP000281955">
    <property type="component" value="Unassembled WGS sequence"/>
</dbReference>
<comment type="caution">
    <text evidence="4">The sequence shown here is derived from an EMBL/GenBank/DDBJ whole genome shotgun (WGS) entry which is preliminary data.</text>
</comment>
<dbReference type="AlphaFoldDB" id="A0A420XJL7"/>
<organism evidence="4 5">
    <name type="scientific">Motilibacter peucedani</name>
    <dbReference type="NCBI Taxonomy" id="598650"/>
    <lineage>
        <taxon>Bacteria</taxon>
        <taxon>Bacillati</taxon>
        <taxon>Actinomycetota</taxon>
        <taxon>Actinomycetes</taxon>
        <taxon>Motilibacterales</taxon>
        <taxon>Motilibacteraceae</taxon>
        <taxon>Motilibacter</taxon>
    </lineage>
</organism>